<dbReference type="Pfam" id="PF13635">
    <property type="entry name" value="DUF4143"/>
    <property type="match status" value="1"/>
</dbReference>
<dbReference type="InterPro" id="IPR025420">
    <property type="entry name" value="DUF4143"/>
</dbReference>
<protein>
    <submittedName>
        <fullName evidence="2">ATPase (AAA+ superfamily)-like protein</fullName>
    </submittedName>
</protein>
<proteinExistence type="predicted"/>
<dbReference type="EMBL" id="AUZZ01007352">
    <property type="protein sequence ID" value="EQD42773.1"/>
    <property type="molecule type" value="Genomic_DNA"/>
</dbReference>
<accession>T0ZCE4</accession>
<feature type="non-terminal residue" evidence="2">
    <location>
        <position position="114"/>
    </location>
</feature>
<evidence type="ECO:0000259" key="1">
    <source>
        <dbReference type="Pfam" id="PF13635"/>
    </source>
</evidence>
<organism evidence="2">
    <name type="scientific">mine drainage metagenome</name>
    <dbReference type="NCBI Taxonomy" id="410659"/>
    <lineage>
        <taxon>unclassified sequences</taxon>
        <taxon>metagenomes</taxon>
        <taxon>ecological metagenomes</taxon>
    </lineage>
</organism>
<dbReference type="AlphaFoldDB" id="T0ZCE4"/>
<reference evidence="2" key="1">
    <citation type="submission" date="2013-08" db="EMBL/GenBank/DDBJ databases">
        <authorList>
            <person name="Mendez C."/>
            <person name="Richter M."/>
            <person name="Ferrer M."/>
            <person name="Sanchez J."/>
        </authorList>
    </citation>
    <scope>NUCLEOTIDE SEQUENCE</scope>
</reference>
<feature type="domain" description="DUF4143" evidence="1">
    <location>
        <begin position="10"/>
        <end position="112"/>
    </location>
</feature>
<reference evidence="2" key="2">
    <citation type="journal article" date="2014" name="ISME J.">
        <title>Microbial stratification in low pH oxic and suboxic macroscopic growths along an acid mine drainage.</title>
        <authorList>
            <person name="Mendez-Garcia C."/>
            <person name="Mesa V."/>
            <person name="Sprenger R.R."/>
            <person name="Richter M."/>
            <person name="Diez M.S."/>
            <person name="Solano J."/>
            <person name="Bargiela R."/>
            <person name="Golyshina O.V."/>
            <person name="Manteca A."/>
            <person name="Ramos J.L."/>
            <person name="Gallego J.R."/>
            <person name="Llorente I."/>
            <person name="Martins Dos Santos V.A."/>
            <person name="Jensen O.N."/>
            <person name="Pelaez A.I."/>
            <person name="Sanchez J."/>
            <person name="Ferrer M."/>
        </authorList>
    </citation>
    <scope>NUCLEOTIDE SEQUENCE</scope>
</reference>
<sequence length="114" mass="12453">MLDPVPAWLPSRNRLARLSSPPKHHLADPALAARLLGADARTLLQPRPGGPQIPRDGTLLGARFESLVTLSVRVYAQASEARVGHLRTWSGEREIDLIVERGRGVLAIEVKLGR</sequence>
<evidence type="ECO:0000313" key="2">
    <source>
        <dbReference type="EMBL" id="EQD42773.1"/>
    </source>
</evidence>
<name>T0ZCE4_9ZZZZ</name>
<comment type="caution">
    <text evidence="2">The sequence shown here is derived from an EMBL/GenBank/DDBJ whole genome shotgun (WGS) entry which is preliminary data.</text>
</comment>
<gene>
    <name evidence="2" type="ORF">B2A_10192</name>
</gene>